<evidence type="ECO:0000313" key="1">
    <source>
        <dbReference type="EMBL" id="ABM44664.1"/>
    </source>
</evidence>
<dbReference type="Proteomes" id="UP000000643">
    <property type="component" value="Chromosome"/>
</dbReference>
<dbReference type="AlphaFoldDB" id="A1US62"/>
<proteinExistence type="predicted"/>
<organism evidence="1 2">
    <name type="scientific">Bartonella bacilliformis (strain ATCC 35685 / KC583 / Herrer 020/F12,63)</name>
    <dbReference type="NCBI Taxonomy" id="360095"/>
    <lineage>
        <taxon>Bacteria</taxon>
        <taxon>Pseudomonadati</taxon>
        <taxon>Pseudomonadota</taxon>
        <taxon>Alphaproteobacteria</taxon>
        <taxon>Hyphomicrobiales</taxon>
        <taxon>Bartonellaceae</taxon>
        <taxon>Bartonella</taxon>
    </lineage>
</organism>
<accession>A1US62</accession>
<gene>
    <name evidence="1" type="ordered locus">BARBAKC583_0500</name>
</gene>
<name>A1US62_BARBK</name>
<dbReference type="KEGG" id="bbk:BARBAKC583_0500"/>
<evidence type="ECO:0000313" key="2">
    <source>
        <dbReference type="Proteomes" id="UP000000643"/>
    </source>
</evidence>
<dbReference type="EMBL" id="CP000524">
    <property type="protein sequence ID" value="ABM44664.1"/>
    <property type="molecule type" value="Genomic_DNA"/>
</dbReference>
<dbReference type="HOGENOM" id="CLU_215705_0_0_5"/>
<protein>
    <submittedName>
        <fullName evidence="1">Uncharacterized protein</fullName>
    </submittedName>
</protein>
<sequence>MHHWSCDALQDEESTFVYHDCFFNFFLDDKASEQKSSVVFQGY</sequence>
<reference evidence="1 2" key="1">
    <citation type="submission" date="2006-12" db="EMBL/GenBank/DDBJ databases">
        <authorList>
            <person name="Hendrix L."/>
            <person name="Mohamoud Y."/>
            <person name="Radune D."/>
            <person name="Shvartsbeyn A."/>
            <person name="Daugherty S."/>
            <person name="Dodson R."/>
            <person name="Durkin A.S."/>
            <person name="Harkins D."/>
            <person name="Huot H."/>
            <person name="Kothari S.P."/>
            <person name="Madupu R."/>
            <person name="Li J."/>
            <person name="Nelson W.C."/>
            <person name="Shrivastava S."/>
            <person name="Giglio M.G."/>
            <person name="Haft D."/>
            <person name="Selengut J."/>
            <person name="Fraser-Ligget C."/>
            <person name="Seshadri R."/>
        </authorList>
    </citation>
    <scope>NUCLEOTIDE SEQUENCE [LARGE SCALE GENOMIC DNA]</scope>
    <source>
        <strain evidence="2">ATCC 35685 / NCTC 12138 / KC583</strain>
    </source>
</reference>